<dbReference type="Proteomes" id="UP000185934">
    <property type="component" value="Chromosome"/>
</dbReference>
<name>A0A1P8F895_9CHLR</name>
<dbReference type="PANTHER" id="PTHR32432:SF3">
    <property type="entry name" value="ETHANOLAMINE UTILIZATION PROTEIN EUTJ"/>
    <property type="match status" value="1"/>
</dbReference>
<organism evidence="2 3">
    <name type="scientific">Dehalogenimonas formicexedens</name>
    <dbReference type="NCBI Taxonomy" id="1839801"/>
    <lineage>
        <taxon>Bacteria</taxon>
        <taxon>Bacillati</taxon>
        <taxon>Chloroflexota</taxon>
        <taxon>Dehalococcoidia</taxon>
        <taxon>Dehalococcoidales</taxon>
        <taxon>Dehalococcoidaceae</taxon>
        <taxon>Dehalogenimonas</taxon>
    </lineage>
</organism>
<reference evidence="3" key="1">
    <citation type="submission" date="2016-11" db="EMBL/GenBank/DDBJ databases">
        <title>Dehalogenimonas formicexedens sp. nov., a chlorinated alkane respiring bacterium isolated from contaminated groundwater.</title>
        <authorList>
            <person name="Key T.A."/>
            <person name="Bowman K.S."/>
            <person name="Lee I."/>
            <person name="Chun J."/>
            <person name="Albuquerque L."/>
            <person name="da Costa M.S."/>
            <person name="Rainey F.A."/>
            <person name="Moe W.M."/>
        </authorList>
    </citation>
    <scope>NUCLEOTIDE SEQUENCE [LARGE SCALE GENOMIC DNA]</scope>
    <source>
        <strain evidence="3">NSZ-14</strain>
    </source>
</reference>
<dbReference type="Gene3D" id="3.30.420.40">
    <property type="match status" value="1"/>
</dbReference>
<accession>A0A1P8F895</accession>
<protein>
    <submittedName>
        <fullName evidence="2">Type IV pilus assembly protein PilM</fullName>
    </submittedName>
</protein>
<dbReference type="RefSeq" id="WP_076004288.1">
    <property type="nucleotide sequence ID" value="NZ_CP018258.1"/>
</dbReference>
<gene>
    <name evidence="2" type="ORF">Dform_01294</name>
</gene>
<dbReference type="STRING" id="1839801.Dform_01294"/>
<sequence>MAKTLTTVYIEDNEIELLVTAGKQVEKWAMAPLDSGMVNEGVIMQEDAVAERLKKLASDNGVAGHQVVAAVSGQNSIFRIINIPEVPKNILDDAIMSEATRVIPVPMDQVYVARQELQTKVPHEMRFFLAAHPKNATDSLMRTLTKAGLKSKVLDVAPLALARNVNRSRCVVVNTWLSTIDIIVLVDRVPEVIRSFSLGSEHLTDSERLGTIAEEISRTVVFYNSSHTEDPLGAEVPILVAGELAADKEQWSVLGGTDGRPVEALTTEFTAPEGFDASRFMVNLGMAQRDLPNEFGSVINLNAIPAIYLPRGVNWFNILAPAVGVLLIGALVYGWTYVDKAKKDADAIQPQIDAITLQVTQAQAKLAGIKPQIDAANAAVTPVQTEAAAYASFYQVLQDQRSMASGYVRSAWLEKRNITQIQLDSISWDGTSVVIVGTATTSESIVFDYATELRDTYRFQNVIVTSIVKELTTDTMVYVYHFTLTCV</sequence>
<dbReference type="InterPro" id="IPR005883">
    <property type="entry name" value="PilM"/>
</dbReference>
<evidence type="ECO:0000256" key="1">
    <source>
        <dbReference type="SAM" id="Phobius"/>
    </source>
</evidence>
<dbReference type="Pfam" id="PF11104">
    <property type="entry name" value="PilM_2"/>
    <property type="match status" value="1"/>
</dbReference>
<keyword evidence="3" id="KW-1185">Reference proteome</keyword>
<evidence type="ECO:0000313" key="2">
    <source>
        <dbReference type="EMBL" id="APV44622.1"/>
    </source>
</evidence>
<dbReference type="InterPro" id="IPR050696">
    <property type="entry name" value="FtsA/MreB"/>
</dbReference>
<dbReference type="OrthoDB" id="140070at2"/>
<dbReference type="PANTHER" id="PTHR32432">
    <property type="entry name" value="CELL DIVISION PROTEIN FTSA-RELATED"/>
    <property type="match status" value="1"/>
</dbReference>
<proteinExistence type="predicted"/>
<keyword evidence="1" id="KW-0472">Membrane</keyword>
<feature type="transmembrane region" description="Helical" evidence="1">
    <location>
        <begin position="315"/>
        <end position="335"/>
    </location>
</feature>
<dbReference type="KEGG" id="dfo:Dform_01294"/>
<dbReference type="EMBL" id="CP018258">
    <property type="protein sequence ID" value="APV44622.1"/>
    <property type="molecule type" value="Genomic_DNA"/>
</dbReference>
<keyword evidence="1" id="KW-1133">Transmembrane helix</keyword>
<keyword evidence="1" id="KW-0812">Transmembrane</keyword>
<dbReference type="AlphaFoldDB" id="A0A1P8F895"/>
<evidence type="ECO:0000313" key="3">
    <source>
        <dbReference type="Proteomes" id="UP000185934"/>
    </source>
</evidence>
<dbReference type="SUPFAM" id="SSF53067">
    <property type="entry name" value="Actin-like ATPase domain"/>
    <property type="match status" value="1"/>
</dbReference>
<dbReference type="InterPro" id="IPR043129">
    <property type="entry name" value="ATPase_NBD"/>
</dbReference>